<keyword evidence="1" id="KW-0862">Zinc</keyword>
<dbReference type="Proteomes" id="UP000054937">
    <property type="component" value="Unassembled WGS sequence"/>
</dbReference>
<proteinExistence type="predicted"/>
<organism evidence="5 6">
    <name type="scientific">Pseudocohnilembus persalinus</name>
    <name type="common">Ciliate</name>
    <dbReference type="NCBI Taxonomy" id="266149"/>
    <lineage>
        <taxon>Eukaryota</taxon>
        <taxon>Sar</taxon>
        <taxon>Alveolata</taxon>
        <taxon>Ciliophora</taxon>
        <taxon>Intramacronucleata</taxon>
        <taxon>Oligohymenophorea</taxon>
        <taxon>Scuticociliatia</taxon>
        <taxon>Philasterida</taxon>
        <taxon>Pseudocohnilembidae</taxon>
        <taxon>Pseudocohnilembus</taxon>
    </lineage>
</organism>
<dbReference type="SUPFAM" id="SSF57850">
    <property type="entry name" value="RING/U-box"/>
    <property type="match status" value="1"/>
</dbReference>
<accession>A0A0V0QAD6</accession>
<feature type="domain" description="RING-type" evidence="4">
    <location>
        <begin position="105"/>
        <end position="143"/>
    </location>
</feature>
<feature type="compositionally biased region" description="Low complexity" evidence="3">
    <location>
        <begin position="62"/>
        <end position="87"/>
    </location>
</feature>
<evidence type="ECO:0000256" key="1">
    <source>
        <dbReference type="PROSITE-ProRule" id="PRU00175"/>
    </source>
</evidence>
<comment type="caution">
    <text evidence="5">The sequence shown here is derived from an EMBL/GenBank/DDBJ whole genome shotgun (WGS) entry which is preliminary data.</text>
</comment>
<keyword evidence="6" id="KW-1185">Reference proteome</keyword>
<dbReference type="EMBL" id="LDAU01000221">
    <property type="protein sequence ID" value="KRW99131.1"/>
    <property type="molecule type" value="Genomic_DNA"/>
</dbReference>
<evidence type="ECO:0000313" key="5">
    <source>
        <dbReference type="EMBL" id="KRW99131.1"/>
    </source>
</evidence>
<keyword evidence="1" id="KW-0863">Zinc-finger</keyword>
<keyword evidence="1" id="KW-0479">Metal-binding</keyword>
<evidence type="ECO:0000256" key="3">
    <source>
        <dbReference type="SAM" id="MobiDB-lite"/>
    </source>
</evidence>
<sequence length="743" mass="89325">MNRIRCRYQNAILGCTKQSCQFPHIGTDQVTCNNIFYKKCKEYKQNQCEYLHIGPKNTLKTQQNNNSNNENQNKNQNQNNLQDTNVNFDQNKEDDDEQDLSQKICQVCFNGVIQTNYKHCYSSEFCLQCAKRIQEKQMSCPFCIQKLDKKKAQQSKMEKQSVDKKIKQKEEVELNNQCEQYQKSQQNQQIQKDIEQQEKYKRLLEEDELIKKKKEKKIQELIIQVRQSQQLEKELRDKIQQLEEIIRNKEINEKKQQELIQKENFQIEEQAIKKIHELLGLQKNQKVEKKDFQNYKIITIQFLTQSDEHSSKLVRNYNLIDPGFQQIKVEKIISPYEYQIIKKSNEIILEDSNTEQEHISDDSSINSYFDQSISDCSDSDPLDNLSLQRNHGLNIFNHQNFQNPFLNKDKFVVQVKFSLNENFKQIEQEAINKIGQLFDIQQKPLYQKAPNKNGNQTITLEYKTQSEEKSTELVRNFNLFDPGFQTIYVEKKIKPREFWLMRESYEVILESIQSFPRNLRSIFQFMFDNFGEVHRLQIYGKNKKQIQVIFSNEQAYEKFLEELFEEDFYINKDNENENQEPKKYFYFNNQKIYLYQLSQKDIQTKLDLFQQNQTNQNENEYDLEEEQKQQFGSNQQYNNFDQKYYNQVNNDKNKQLETEQEEQGKLFKITNLKNILNVTSKLKEFGDLHHYDYQLKPQQTIEFRYNSIFSDQLMIEAYQNLEFSEIDNMDIKIEMQKISQQSI</sequence>
<protein>
    <recommendedName>
        <fullName evidence="4">RING-type domain-containing protein</fullName>
    </recommendedName>
</protein>
<dbReference type="InParanoid" id="A0A0V0QAD6"/>
<evidence type="ECO:0000256" key="2">
    <source>
        <dbReference type="SAM" id="Coils"/>
    </source>
</evidence>
<evidence type="ECO:0000313" key="6">
    <source>
        <dbReference type="Proteomes" id="UP000054937"/>
    </source>
</evidence>
<dbReference type="AlphaFoldDB" id="A0A0V0QAD6"/>
<reference evidence="5 6" key="1">
    <citation type="journal article" date="2015" name="Sci. Rep.">
        <title>Genome of the facultative scuticociliatosis pathogen Pseudocohnilembus persalinus provides insight into its virulence through horizontal gene transfer.</title>
        <authorList>
            <person name="Xiong J."/>
            <person name="Wang G."/>
            <person name="Cheng J."/>
            <person name="Tian M."/>
            <person name="Pan X."/>
            <person name="Warren A."/>
            <person name="Jiang C."/>
            <person name="Yuan D."/>
            <person name="Miao W."/>
        </authorList>
    </citation>
    <scope>NUCLEOTIDE SEQUENCE [LARGE SCALE GENOMIC DNA]</scope>
    <source>
        <strain evidence="5">36N120E</strain>
    </source>
</reference>
<dbReference type="InterPro" id="IPR001841">
    <property type="entry name" value="Znf_RING"/>
</dbReference>
<dbReference type="GO" id="GO:0008270">
    <property type="term" value="F:zinc ion binding"/>
    <property type="evidence" value="ECO:0007669"/>
    <property type="project" value="UniProtKB-KW"/>
</dbReference>
<evidence type="ECO:0000259" key="4">
    <source>
        <dbReference type="PROSITE" id="PS50089"/>
    </source>
</evidence>
<dbReference type="OrthoDB" id="6078042at2759"/>
<gene>
    <name evidence="5" type="ORF">PPERSA_02963</name>
</gene>
<dbReference type="PROSITE" id="PS50089">
    <property type="entry name" value="ZF_RING_2"/>
    <property type="match status" value="1"/>
</dbReference>
<name>A0A0V0QAD6_PSEPJ</name>
<feature type="coiled-coil region" evidence="2">
    <location>
        <begin position="164"/>
        <end position="268"/>
    </location>
</feature>
<feature type="region of interest" description="Disordered" evidence="3">
    <location>
        <begin position="62"/>
        <end position="93"/>
    </location>
</feature>
<keyword evidence="2" id="KW-0175">Coiled coil</keyword>